<keyword evidence="2 5" id="KW-0413">Isomerase</keyword>
<evidence type="ECO:0000259" key="6">
    <source>
        <dbReference type="SMART" id="SM00363"/>
    </source>
</evidence>
<name>A0A1M6SEF7_9AQUI</name>
<evidence type="ECO:0000313" key="7">
    <source>
        <dbReference type="EMBL" id="SHK43123.1"/>
    </source>
</evidence>
<dbReference type="PANTHER" id="PTHR21600:SF44">
    <property type="entry name" value="RIBOSOMAL LARGE SUBUNIT PSEUDOURIDINE SYNTHASE D"/>
    <property type="match status" value="1"/>
</dbReference>
<evidence type="ECO:0000256" key="4">
    <source>
        <dbReference type="PROSITE-ProRule" id="PRU00182"/>
    </source>
</evidence>
<dbReference type="Pfam" id="PF00849">
    <property type="entry name" value="PseudoU_synth_2"/>
    <property type="match status" value="1"/>
</dbReference>
<dbReference type="GO" id="GO:0003723">
    <property type="term" value="F:RNA binding"/>
    <property type="evidence" value="ECO:0007669"/>
    <property type="project" value="UniProtKB-KW"/>
</dbReference>
<dbReference type="InterPro" id="IPR050188">
    <property type="entry name" value="RluA_PseudoU_synthase"/>
</dbReference>
<dbReference type="SUPFAM" id="SSF55120">
    <property type="entry name" value="Pseudouridine synthase"/>
    <property type="match status" value="1"/>
</dbReference>
<dbReference type="EC" id="5.4.99.-" evidence="5"/>
<dbReference type="InterPro" id="IPR036986">
    <property type="entry name" value="S4_RNA-bd_sf"/>
</dbReference>
<dbReference type="EMBL" id="LT670846">
    <property type="protein sequence ID" value="SHK43123.1"/>
    <property type="molecule type" value="Genomic_DNA"/>
</dbReference>
<dbReference type="NCBIfam" id="TIGR00005">
    <property type="entry name" value="rluA_subfam"/>
    <property type="match status" value="1"/>
</dbReference>
<dbReference type="RefSeq" id="WP_154021740.1">
    <property type="nucleotide sequence ID" value="NZ_LT670846.1"/>
</dbReference>
<dbReference type="Proteomes" id="UP000189810">
    <property type="component" value="Chromosome I"/>
</dbReference>
<feature type="active site" evidence="3">
    <location>
        <position position="142"/>
    </location>
</feature>
<dbReference type="Pfam" id="PF01479">
    <property type="entry name" value="S4"/>
    <property type="match status" value="1"/>
</dbReference>
<evidence type="ECO:0000256" key="1">
    <source>
        <dbReference type="ARBA" id="ARBA00010876"/>
    </source>
</evidence>
<comment type="catalytic activity">
    <reaction evidence="5">
        <text>a uridine in RNA = a pseudouridine in RNA</text>
        <dbReference type="Rhea" id="RHEA:48348"/>
        <dbReference type="Rhea" id="RHEA-COMP:12068"/>
        <dbReference type="Rhea" id="RHEA-COMP:12069"/>
        <dbReference type="ChEBI" id="CHEBI:65314"/>
        <dbReference type="ChEBI" id="CHEBI:65315"/>
    </reaction>
</comment>
<dbReference type="OrthoDB" id="9807829at2"/>
<comment type="similarity">
    <text evidence="1 5">Belongs to the pseudouridine synthase RluA family.</text>
</comment>
<dbReference type="InterPro" id="IPR002942">
    <property type="entry name" value="S4_RNA-bd"/>
</dbReference>
<evidence type="ECO:0000313" key="8">
    <source>
        <dbReference type="Proteomes" id="UP000189810"/>
    </source>
</evidence>
<accession>A0A1M6SEF7</accession>
<comment type="function">
    <text evidence="5">Responsible for synthesis of pseudouridine from uracil.</text>
</comment>
<proteinExistence type="inferred from homology"/>
<dbReference type="PROSITE" id="PS50889">
    <property type="entry name" value="S4"/>
    <property type="match status" value="1"/>
</dbReference>
<gene>
    <name evidence="7" type="ORF">SAMN05444391_1001</name>
</gene>
<evidence type="ECO:0000256" key="2">
    <source>
        <dbReference type="ARBA" id="ARBA00023235"/>
    </source>
</evidence>
<reference evidence="7 8" key="1">
    <citation type="submission" date="2016-11" db="EMBL/GenBank/DDBJ databases">
        <authorList>
            <person name="Jaros S."/>
            <person name="Januszkiewicz K."/>
            <person name="Wedrychowicz H."/>
        </authorList>
    </citation>
    <scope>NUCLEOTIDE SEQUENCE [LARGE SCALE GENOMIC DNA]</scope>
    <source>
        <strain evidence="7 8">DSM 19557</strain>
    </source>
</reference>
<dbReference type="Gene3D" id="3.30.2350.10">
    <property type="entry name" value="Pseudouridine synthase"/>
    <property type="match status" value="1"/>
</dbReference>
<keyword evidence="4" id="KW-0694">RNA-binding</keyword>
<dbReference type="Gene3D" id="3.10.290.10">
    <property type="entry name" value="RNA-binding S4 domain"/>
    <property type="match status" value="1"/>
</dbReference>
<dbReference type="SMART" id="SM00363">
    <property type="entry name" value="S4"/>
    <property type="match status" value="1"/>
</dbReference>
<protein>
    <recommendedName>
        <fullName evidence="5">Pseudouridine synthase</fullName>
        <ecNumber evidence="5">5.4.99.-</ecNumber>
    </recommendedName>
</protein>
<dbReference type="STRING" id="381751.SAMN05444391_1001"/>
<dbReference type="GO" id="GO:0120159">
    <property type="term" value="F:rRNA pseudouridine synthase activity"/>
    <property type="evidence" value="ECO:0007669"/>
    <property type="project" value="UniProtKB-ARBA"/>
</dbReference>
<dbReference type="GO" id="GO:0000455">
    <property type="term" value="P:enzyme-directed rRNA pseudouridine synthesis"/>
    <property type="evidence" value="ECO:0007669"/>
    <property type="project" value="UniProtKB-ARBA"/>
</dbReference>
<keyword evidence="8" id="KW-1185">Reference proteome</keyword>
<dbReference type="CDD" id="cd02869">
    <property type="entry name" value="PseudoU_synth_RluA_like"/>
    <property type="match status" value="1"/>
</dbReference>
<sequence>MSGLNRKIEEVLSFEVYKEDRLDRYLAESCPDLSRSYIQELIKEGFVLINGEVIIKPSKKVKPGDTITFYVPEPEPLEVRPENIPIEVIYEDEDIALIVKPCGLVVHPSPGYTSGTLVNALLYHFKELSQDAIRPGIVHRLDKNTMGLMVVAKRDIAHRKLSEEFKERRVMKFYKALVKGRTKEYGIVDTPIGRHPTQRLKFTVRYDGKPALTEFWLLEYFEKYDVSLLDVRIHTGRTHQIRVHLSSLGHPILGDYTYGFKKNYLPQKFIDLMGDCHMLISYRLAFNHPTKERWMDVSLPELPEPFKNLLDLLKEGNKQGP</sequence>
<feature type="domain" description="RNA-binding S4" evidence="6">
    <location>
        <begin position="20"/>
        <end position="85"/>
    </location>
</feature>
<dbReference type="PANTHER" id="PTHR21600">
    <property type="entry name" value="MITOCHONDRIAL RNA PSEUDOURIDINE SYNTHASE"/>
    <property type="match status" value="1"/>
</dbReference>
<evidence type="ECO:0000256" key="3">
    <source>
        <dbReference type="PIRSR" id="PIRSR606225-1"/>
    </source>
</evidence>
<dbReference type="InterPro" id="IPR006225">
    <property type="entry name" value="PsdUridine_synth_RluC/D"/>
</dbReference>
<dbReference type="CDD" id="cd00165">
    <property type="entry name" value="S4"/>
    <property type="match status" value="1"/>
</dbReference>
<dbReference type="InterPro" id="IPR006145">
    <property type="entry name" value="PsdUridine_synth_RsuA/RluA"/>
</dbReference>
<organism evidence="7 8">
    <name type="scientific">Thermocrinis minervae</name>
    <dbReference type="NCBI Taxonomy" id="381751"/>
    <lineage>
        <taxon>Bacteria</taxon>
        <taxon>Pseudomonadati</taxon>
        <taxon>Aquificota</taxon>
        <taxon>Aquificia</taxon>
        <taxon>Aquificales</taxon>
        <taxon>Aquificaceae</taxon>
        <taxon>Thermocrinis</taxon>
    </lineage>
</organism>
<dbReference type="InterPro" id="IPR020103">
    <property type="entry name" value="PsdUridine_synth_cat_dom_sf"/>
</dbReference>
<dbReference type="SUPFAM" id="SSF55174">
    <property type="entry name" value="Alpha-L RNA-binding motif"/>
    <property type="match status" value="1"/>
</dbReference>
<dbReference type="AlphaFoldDB" id="A0A1M6SEF7"/>
<evidence type="ECO:0000256" key="5">
    <source>
        <dbReference type="RuleBase" id="RU362028"/>
    </source>
</evidence>